<comment type="caution">
    <text evidence="1">The sequence shown here is derived from an EMBL/GenBank/DDBJ whole genome shotgun (WGS) entry which is preliminary data.</text>
</comment>
<dbReference type="AlphaFoldDB" id="A0A4S8RB30"/>
<accession>A0A4S8RB30</accession>
<proteinExistence type="predicted"/>
<gene>
    <name evidence="1" type="ORF">BGAL_0010g00630</name>
</gene>
<keyword evidence="2" id="KW-1185">Reference proteome</keyword>
<dbReference type="OrthoDB" id="3539654at2759"/>
<organism evidence="1 2">
    <name type="scientific">Botrytis galanthina</name>
    <dbReference type="NCBI Taxonomy" id="278940"/>
    <lineage>
        <taxon>Eukaryota</taxon>
        <taxon>Fungi</taxon>
        <taxon>Dikarya</taxon>
        <taxon>Ascomycota</taxon>
        <taxon>Pezizomycotina</taxon>
        <taxon>Leotiomycetes</taxon>
        <taxon>Helotiales</taxon>
        <taxon>Sclerotiniaceae</taxon>
        <taxon>Botrytis</taxon>
    </lineage>
</organism>
<evidence type="ECO:0000313" key="2">
    <source>
        <dbReference type="Proteomes" id="UP000308671"/>
    </source>
</evidence>
<reference evidence="1 2" key="1">
    <citation type="submission" date="2017-12" db="EMBL/GenBank/DDBJ databases">
        <title>Comparative genomics of Botrytis spp.</title>
        <authorList>
            <person name="Valero-Jimenez C.A."/>
            <person name="Tapia P."/>
            <person name="Veloso J."/>
            <person name="Silva-Moreno E."/>
            <person name="Staats M."/>
            <person name="Valdes J.H."/>
            <person name="Van Kan J.A.L."/>
        </authorList>
    </citation>
    <scope>NUCLEOTIDE SEQUENCE [LARGE SCALE GENOMIC DNA]</scope>
    <source>
        <strain evidence="1 2">MUCL435</strain>
    </source>
</reference>
<sequence>MSPRNDEIPNTIHGLVADSGMAIRAMNREKNSDSGANFGMFVLRDAAELTKADIAALSSGVNDLIILAQREAYIHREEFLNSVIFNWNTSYPSLGVTSRIPDRIESDASIECGSRRTDCYSHTERRQAKAASIVAPNFGFVNRHKKFGLEDTIAFRAGTHGDFLRLALKNFDHRDADNCRSANTTVLIWLARRRLCRWYPSQEPVAWDQLAEYSVLENEAVFQPRRLFRCYFPVFGSAKGEGMGMEDATAGDDYYPKWLGAKEGG</sequence>
<protein>
    <submittedName>
        <fullName evidence="1">Uncharacterized protein</fullName>
    </submittedName>
</protein>
<evidence type="ECO:0000313" key="1">
    <source>
        <dbReference type="EMBL" id="THV55343.1"/>
    </source>
</evidence>
<dbReference type="EMBL" id="PQXL01000010">
    <property type="protein sequence ID" value="THV55343.1"/>
    <property type="molecule type" value="Genomic_DNA"/>
</dbReference>
<dbReference type="Proteomes" id="UP000308671">
    <property type="component" value="Unassembled WGS sequence"/>
</dbReference>
<name>A0A4S8RB30_9HELO</name>